<dbReference type="STRING" id="1912961.BU204_34840"/>
<sequence>MAQALEFRFDHEADAAVRALWHRLERAGVPSLDTRTHRRHRPHVCFAAAGSIPRGTREDLREDLRLLSIPTLWLSTLSATATAETALVLAAVVDTELLAVHSAVHDVLAKRVRSPSAYYLPGSWVPHCVLATGVEPAEVIAGFAALYPVEPVRARVSEVAVVDTHTGESEMLLDLTG</sequence>
<evidence type="ECO:0000313" key="2">
    <source>
        <dbReference type="Proteomes" id="UP000185596"/>
    </source>
</evidence>
<dbReference type="Proteomes" id="UP000185596">
    <property type="component" value="Unassembled WGS sequence"/>
</dbReference>
<evidence type="ECO:0008006" key="3">
    <source>
        <dbReference type="Google" id="ProtNLM"/>
    </source>
</evidence>
<dbReference type="Gene3D" id="3.90.1140.10">
    <property type="entry name" value="Cyclic phosphodiesterase"/>
    <property type="match status" value="1"/>
</dbReference>
<reference evidence="1 2" key="1">
    <citation type="submission" date="2016-12" db="EMBL/GenBank/DDBJ databases">
        <title>The draft genome sequence of Actinophytocola sp. 11-183.</title>
        <authorList>
            <person name="Wang W."/>
            <person name="Yuan L."/>
        </authorList>
    </citation>
    <scope>NUCLEOTIDE SEQUENCE [LARGE SCALE GENOMIC DNA]</scope>
    <source>
        <strain evidence="1 2">11-183</strain>
    </source>
</reference>
<organism evidence="1 2">
    <name type="scientific">Actinophytocola xanthii</name>
    <dbReference type="NCBI Taxonomy" id="1912961"/>
    <lineage>
        <taxon>Bacteria</taxon>
        <taxon>Bacillati</taxon>
        <taxon>Actinomycetota</taxon>
        <taxon>Actinomycetes</taxon>
        <taxon>Pseudonocardiales</taxon>
        <taxon>Pseudonocardiaceae</taxon>
    </lineage>
</organism>
<comment type="caution">
    <text evidence="1">The sequence shown here is derived from an EMBL/GenBank/DDBJ whole genome shotgun (WGS) entry which is preliminary data.</text>
</comment>
<accession>A0A1Q8C0R2</accession>
<protein>
    <recommendedName>
        <fullName evidence="3">2'-5' RNA ligase</fullName>
    </recommendedName>
</protein>
<keyword evidence="2" id="KW-1185">Reference proteome</keyword>
<dbReference type="PANTHER" id="PTHR36039">
    <property type="match status" value="1"/>
</dbReference>
<dbReference type="AlphaFoldDB" id="A0A1Q8C0R2"/>
<dbReference type="Pfam" id="PF13563">
    <property type="entry name" value="2_5_RNA_ligase2"/>
    <property type="match status" value="1"/>
</dbReference>
<dbReference type="PANTHER" id="PTHR36039:SF2">
    <property type="entry name" value="RNA LIGASE_CYCLIC NUCLEOTIDE PHOSPHODIESTERASE FAMILY PROTEIN"/>
    <property type="match status" value="1"/>
</dbReference>
<dbReference type="EMBL" id="MSIE01000099">
    <property type="protein sequence ID" value="OLF07960.1"/>
    <property type="molecule type" value="Genomic_DNA"/>
</dbReference>
<dbReference type="OrthoDB" id="3397424at2"/>
<dbReference type="RefSeq" id="WP_075130072.1">
    <property type="nucleotide sequence ID" value="NZ_MSIE01000099.1"/>
</dbReference>
<name>A0A1Q8C0R2_9PSEU</name>
<proteinExistence type="predicted"/>
<evidence type="ECO:0000313" key="1">
    <source>
        <dbReference type="EMBL" id="OLF07960.1"/>
    </source>
</evidence>
<gene>
    <name evidence="1" type="ORF">BU204_34840</name>
</gene>